<evidence type="ECO:0000259" key="2">
    <source>
        <dbReference type="SMART" id="SM01359"/>
    </source>
</evidence>
<dbReference type="InterPro" id="IPR041555">
    <property type="entry name" value="MG3"/>
</dbReference>
<feature type="domain" description="Alpha-2-macroglobulin bait region" evidence="2">
    <location>
        <begin position="258"/>
        <end position="406"/>
    </location>
</feature>
<dbReference type="Gene3D" id="1.20.50.70">
    <property type="match status" value="1"/>
</dbReference>
<keyword evidence="4" id="KW-1185">Reference proteome</keyword>
<name>A0A4Z2F004_9TELE</name>
<dbReference type="Pfam" id="PF07703">
    <property type="entry name" value="A2M_BRD"/>
    <property type="match status" value="1"/>
</dbReference>
<dbReference type="Pfam" id="PF17789">
    <property type="entry name" value="MG4"/>
    <property type="match status" value="1"/>
</dbReference>
<dbReference type="Gene3D" id="6.20.50.160">
    <property type="match status" value="1"/>
</dbReference>
<dbReference type="PANTHER" id="PTHR11412">
    <property type="entry name" value="MACROGLOBULIN / COMPLEMENT"/>
    <property type="match status" value="1"/>
</dbReference>
<evidence type="ECO:0000313" key="3">
    <source>
        <dbReference type="EMBL" id="TNN34348.1"/>
    </source>
</evidence>
<reference evidence="3 4" key="1">
    <citation type="submission" date="2019-03" db="EMBL/GenBank/DDBJ databases">
        <title>First draft genome of Liparis tanakae, snailfish: a comprehensive survey of snailfish specific genes.</title>
        <authorList>
            <person name="Kim W."/>
            <person name="Song I."/>
            <person name="Jeong J.-H."/>
            <person name="Kim D."/>
            <person name="Kim S."/>
            <person name="Ryu S."/>
            <person name="Song J.Y."/>
            <person name="Lee S.K."/>
        </authorList>
    </citation>
    <scope>NUCLEOTIDE SEQUENCE [LARGE SCALE GENOMIC DNA]</scope>
    <source>
        <tissue evidence="3">Muscle</tissue>
    </source>
</reference>
<dbReference type="Gene3D" id="2.60.40.10">
    <property type="entry name" value="Immunoglobulins"/>
    <property type="match status" value="1"/>
</dbReference>
<dbReference type="SMART" id="SM01359">
    <property type="entry name" value="A2M_N_2"/>
    <property type="match status" value="1"/>
</dbReference>
<evidence type="ECO:0000313" key="4">
    <source>
        <dbReference type="Proteomes" id="UP000314294"/>
    </source>
</evidence>
<proteinExistence type="predicted"/>
<gene>
    <name evidence="3" type="primary">C3_1</name>
    <name evidence="3" type="ORF">EYF80_055494</name>
</gene>
<dbReference type="AlphaFoldDB" id="A0A4Z2F004"/>
<comment type="caution">
    <text evidence="3">The sequence shown here is derived from an EMBL/GenBank/DDBJ whole genome shotgun (WGS) entry which is preliminary data.</text>
</comment>
<dbReference type="InterPro" id="IPR011625">
    <property type="entry name" value="A2M_N_BRD"/>
</dbReference>
<dbReference type="PANTHER" id="PTHR11412:SF167">
    <property type="entry name" value="COMPLEMENT COMPONENT C3B, TANDEM DUPLICATE 1 ISOFORM X1-RELATED"/>
    <property type="match status" value="1"/>
</dbReference>
<dbReference type="Gene3D" id="2.60.40.1930">
    <property type="match status" value="1"/>
</dbReference>
<dbReference type="OrthoDB" id="6359008at2759"/>
<feature type="region of interest" description="Disordered" evidence="1">
    <location>
        <begin position="456"/>
        <end position="479"/>
    </location>
</feature>
<accession>A0A4Z2F004</accession>
<organism evidence="3 4">
    <name type="scientific">Liparis tanakae</name>
    <name type="common">Tanaka's snailfish</name>
    <dbReference type="NCBI Taxonomy" id="230148"/>
    <lineage>
        <taxon>Eukaryota</taxon>
        <taxon>Metazoa</taxon>
        <taxon>Chordata</taxon>
        <taxon>Craniata</taxon>
        <taxon>Vertebrata</taxon>
        <taxon>Euteleostomi</taxon>
        <taxon>Actinopterygii</taxon>
        <taxon>Neopterygii</taxon>
        <taxon>Teleostei</taxon>
        <taxon>Neoteleostei</taxon>
        <taxon>Acanthomorphata</taxon>
        <taxon>Eupercaria</taxon>
        <taxon>Perciformes</taxon>
        <taxon>Cottioidei</taxon>
        <taxon>Cottales</taxon>
        <taxon>Liparidae</taxon>
        <taxon>Liparis</taxon>
    </lineage>
</organism>
<dbReference type="InterPro" id="IPR013783">
    <property type="entry name" value="Ig-like_fold"/>
</dbReference>
<dbReference type="Proteomes" id="UP000314294">
    <property type="component" value="Unassembled WGS sequence"/>
</dbReference>
<dbReference type="EMBL" id="SRLO01001985">
    <property type="protein sequence ID" value="TNN34348.1"/>
    <property type="molecule type" value="Genomic_DNA"/>
</dbReference>
<dbReference type="InterPro" id="IPR050473">
    <property type="entry name" value="A2M/Complement_sys"/>
</dbReference>
<dbReference type="Pfam" id="PF17791">
    <property type="entry name" value="MG3"/>
    <property type="match status" value="1"/>
</dbReference>
<sequence>MIQTSMIQTSIIQTSAIQTSMIQTSMVQTSMIQTSMIHAIADSTYLYGEPVQGTAYVTFGVKVNQEMRRLPSVKQVSNLDGGVVSLSMEELKAAYPDVRSLVGKSLYVKASVLTQSGSDLVEAEKTGIKIVESPYVVSFKDIPKYFKPGLPLDFTSGDVIVSFSSITENNDLPPVQIQVSHHDGSPARNVRVTLKLLNTAVVVSAGNGRTTINMPADRRPQTITAETTQADLSPKQQARQQVTVQPYVPFNQHQQNYLYISTATNAVSLGDRLSLKLSIAPSDPTHREFIKHITYLVLSTSKIIVAERVVVTGQLVTIVGLTVTPEMMPSFRFVAFYGIPWEGREEVVSDSIWVDVADSCVGGLKVGPVNGVRRDYAPGKSFSFQVRGDPGAKVNLVAVDNAVYLLNQDRLTQRKIWGAVEHGDIGCTRGGGGDARSVFSDAGLLYASSAGFQTQTRQGTLRARSGGRSGMFPGTPIEE</sequence>
<protein>
    <submittedName>
        <fullName evidence="3">Complement C3</fullName>
    </submittedName>
</protein>
<dbReference type="InterPro" id="IPR040839">
    <property type="entry name" value="MG4"/>
</dbReference>
<dbReference type="Gene3D" id="2.60.40.1940">
    <property type="match status" value="1"/>
</dbReference>
<evidence type="ECO:0000256" key="1">
    <source>
        <dbReference type="SAM" id="MobiDB-lite"/>
    </source>
</evidence>